<dbReference type="AlphaFoldDB" id="A0AAD7U4W6"/>
<evidence type="ECO:0000313" key="8">
    <source>
        <dbReference type="Proteomes" id="UP001230188"/>
    </source>
</evidence>
<sequence length="537" mass="59774">MAAAAAAAENKQYLSVTSTVATTLSEVTTVAEDIAMSVAPETPIHLGLKRPVTTNVPPTRKPQGRRARQQRGERSSGCFYFCCGGRSARNDPSIDVVVADYASKVAAKQPKHYYVHEDPKGCCVCRYGCPKEGKFPRGARISMCLGVLFLAGISTALLFPWRDPKEGNKRDKYNNKADPFNPDLSPTYAPTKRPTLSPTPAPQANRPSMAPTATPQPTIQGINLPGSVVNKHGWLSVDATSFGIPQIVDEHGEIIQLKGMSMFWSNTGWGAEKFWTREAVKILVEDWNIEVIRASLGAEDDGGYVDEPSENFDRLIAVVDAALEFGIYCVIDWHSHYADEYQDRAESFFTFVAGIYGRYPNIVYEPWNEPVDQSWTTTIKPYHETIISIVRREAPYNIILLGSRQYSQRVDEAADDPVTGYDNIAYTFHFYAATHADNYRDYVLTALSRGVAVMCTEFGTVRADGDGDVDLPETRIWMEFMNSRNISWMNWAVSDRDEGSAILKDGSYTPNFDIPWPDSDLTDSGTIIKAYLNDEDV</sequence>
<proteinExistence type="inferred from homology"/>
<evidence type="ECO:0000256" key="2">
    <source>
        <dbReference type="ARBA" id="ARBA00022801"/>
    </source>
</evidence>
<keyword evidence="2 4" id="KW-0378">Hydrolase</keyword>
<evidence type="ECO:0000313" key="7">
    <source>
        <dbReference type="EMBL" id="KAJ8598310.1"/>
    </source>
</evidence>
<feature type="region of interest" description="Disordered" evidence="5">
    <location>
        <begin position="168"/>
        <end position="213"/>
    </location>
</feature>
<dbReference type="PANTHER" id="PTHR34142">
    <property type="entry name" value="ENDO-BETA-1,4-GLUCANASE A"/>
    <property type="match status" value="1"/>
</dbReference>
<dbReference type="GO" id="GO:0004553">
    <property type="term" value="F:hydrolase activity, hydrolyzing O-glycosyl compounds"/>
    <property type="evidence" value="ECO:0007669"/>
    <property type="project" value="InterPro"/>
</dbReference>
<dbReference type="PANTHER" id="PTHR34142:SF1">
    <property type="entry name" value="GLYCOSIDE HYDROLASE FAMILY 5 DOMAIN-CONTAINING PROTEIN"/>
    <property type="match status" value="1"/>
</dbReference>
<evidence type="ECO:0000256" key="5">
    <source>
        <dbReference type="SAM" id="MobiDB-lite"/>
    </source>
</evidence>
<feature type="domain" description="Glycoside hydrolase family 5" evidence="6">
    <location>
        <begin position="248"/>
        <end position="495"/>
    </location>
</feature>
<dbReference type="Gene3D" id="3.20.20.80">
    <property type="entry name" value="Glycosidases"/>
    <property type="match status" value="1"/>
</dbReference>
<dbReference type="Proteomes" id="UP001230188">
    <property type="component" value="Unassembled WGS sequence"/>
</dbReference>
<gene>
    <name evidence="7" type="ORF">CTAYLR_007558</name>
</gene>
<dbReference type="Pfam" id="PF00150">
    <property type="entry name" value="Cellulase"/>
    <property type="match status" value="1"/>
</dbReference>
<keyword evidence="8" id="KW-1185">Reference proteome</keyword>
<organism evidence="7 8">
    <name type="scientific">Chrysophaeum taylorii</name>
    <dbReference type="NCBI Taxonomy" id="2483200"/>
    <lineage>
        <taxon>Eukaryota</taxon>
        <taxon>Sar</taxon>
        <taxon>Stramenopiles</taxon>
        <taxon>Ochrophyta</taxon>
        <taxon>Pelagophyceae</taxon>
        <taxon>Pelagomonadales</taxon>
        <taxon>Pelagomonadaceae</taxon>
        <taxon>Chrysophaeum</taxon>
    </lineage>
</organism>
<comment type="similarity">
    <text evidence="1 4">Belongs to the glycosyl hydrolase 5 (cellulase A) family.</text>
</comment>
<comment type="caution">
    <text evidence="7">The sequence shown here is derived from an EMBL/GenBank/DDBJ whole genome shotgun (WGS) entry which is preliminary data.</text>
</comment>
<reference evidence="7" key="1">
    <citation type="submission" date="2023-01" db="EMBL/GenBank/DDBJ databases">
        <title>Metagenome sequencing of chrysophaentin producing Chrysophaeum taylorii.</title>
        <authorList>
            <person name="Davison J."/>
            <person name="Bewley C."/>
        </authorList>
    </citation>
    <scope>NUCLEOTIDE SEQUENCE</scope>
    <source>
        <strain evidence="7">NIES-1699</strain>
    </source>
</reference>
<dbReference type="InterPro" id="IPR017853">
    <property type="entry name" value="GH"/>
</dbReference>
<keyword evidence="3 4" id="KW-0326">Glycosidase</keyword>
<name>A0AAD7U4W6_9STRA</name>
<dbReference type="GO" id="GO:0000272">
    <property type="term" value="P:polysaccharide catabolic process"/>
    <property type="evidence" value="ECO:0007669"/>
    <property type="project" value="InterPro"/>
</dbReference>
<evidence type="ECO:0000256" key="1">
    <source>
        <dbReference type="ARBA" id="ARBA00005641"/>
    </source>
</evidence>
<dbReference type="SUPFAM" id="SSF51445">
    <property type="entry name" value="(Trans)glycosidases"/>
    <property type="match status" value="1"/>
</dbReference>
<dbReference type="EMBL" id="JAQMWT010000677">
    <property type="protein sequence ID" value="KAJ8598310.1"/>
    <property type="molecule type" value="Genomic_DNA"/>
</dbReference>
<evidence type="ECO:0000259" key="6">
    <source>
        <dbReference type="Pfam" id="PF00150"/>
    </source>
</evidence>
<accession>A0AAD7U4W6</accession>
<dbReference type="InterPro" id="IPR001547">
    <property type="entry name" value="Glyco_hydro_5"/>
</dbReference>
<protein>
    <recommendedName>
        <fullName evidence="6">Glycoside hydrolase family 5 domain-containing protein</fullName>
    </recommendedName>
</protein>
<evidence type="ECO:0000256" key="4">
    <source>
        <dbReference type="RuleBase" id="RU361153"/>
    </source>
</evidence>
<feature type="region of interest" description="Disordered" evidence="5">
    <location>
        <begin position="48"/>
        <end position="72"/>
    </location>
</feature>
<evidence type="ECO:0000256" key="3">
    <source>
        <dbReference type="ARBA" id="ARBA00023295"/>
    </source>
</evidence>